<dbReference type="PANTHER" id="PTHR33540">
    <property type="entry name" value="TRNA THREONYLCARBAMOYLADENOSINE BIOSYNTHESIS PROTEIN TSAE"/>
    <property type="match status" value="1"/>
</dbReference>
<comment type="subcellular location">
    <subcellularLocation>
        <location evidence="1">Cytoplasm</location>
    </subcellularLocation>
</comment>
<evidence type="ECO:0000256" key="10">
    <source>
        <dbReference type="ARBA" id="ARBA00024908"/>
    </source>
</evidence>
<evidence type="ECO:0000313" key="12">
    <source>
        <dbReference type="EMBL" id="MDA0164564.1"/>
    </source>
</evidence>
<evidence type="ECO:0000256" key="11">
    <source>
        <dbReference type="ARBA" id="ARBA00032441"/>
    </source>
</evidence>
<evidence type="ECO:0000256" key="2">
    <source>
        <dbReference type="ARBA" id="ARBA00007599"/>
    </source>
</evidence>
<dbReference type="NCBIfam" id="TIGR00150">
    <property type="entry name" value="T6A_YjeE"/>
    <property type="match status" value="1"/>
</dbReference>
<sequence length="164" mass="18069">MSMEQLQQAVITTAGAEETDAFAAAVGQLTESGDVILLNGGIGSGKTVFAKAIARAIGVQQVVTSPSFVVHAAYDDGRLPFNHFDLYRLDARYEADELLIGEYADGAVTVIEWADRFDVVDPPYLRIEFELGDGDDDRRLTLTYAGAEWERRWLRLQQLVSAAR</sequence>
<dbReference type="GO" id="GO:0005737">
    <property type="term" value="C:cytoplasm"/>
    <property type="evidence" value="ECO:0007669"/>
    <property type="project" value="UniProtKB-SubCell"/>
</dbReference>
<dbReference type="AlphaFoldDB" id="A0A9X3S3F2"/>
<evidence type="ECO:0000256" key="4">
    <source>
        <dbReference type="ARBA" id="ARBA00022490"/>
    </source>
</evidence>
<name>A0A9X3S3F2_9ACTN</name>
<keyword evidence="5" id="KW-0819">tRNA processing</keyword>
<dbReference type="SUPFAM" id="SSF52540">
    <property type="entry name" value="P-loop containing nucleoside triphosphate hydrolases"/>
    <property type="match status" value="1"/>
</dbReference>
<comment type="caution">
    <text evidence="12">The sequence shown here is derived from an EMBL/GenBank/DDBJ whole genome shotgun (WGS) entry which is preliminary data.</text>
</comment>
<dbReference type="EMBL" id="JAPDOD010000035">
    <property type="protein sequence ID" value="MDA0164564.1"/>
    <property type="molecule type" value="Genomic_DNA"/>
</dbReference>
<comment type="function">
    <text evidence="10">Required for the formation of a threonylcarbamoyl group on adenosine at position 37 (t(6)A37) in tRNAs that read codons beginning with adenine. Is involved in the transfer of the threonylcarbamoyl moiety of threonylcarbamoyl-AMP (TC-AMP) to the N6 group of A37, together with TsaD and TsaB. TsaE seems to play an indirect role in the t(6)A biosynthesis pathway, possibly in regulating the core enzymatic function of TsaD.</text>
</comment>
<evidence type="ECO:0000313" key="13">
    <source>
        <dbReference type="Proteomes" id="UP001149140"/>
    </source>
</evidence>
<evidence type="ECO:0000256" key="3">
    <source>
        <dbReference type="ARBA" id="ARBA00019010"/>
    </source>
</evidence>
<keyword evidence="7" id="KW-0547">Nucleotide-binding</keyword>
<dbReference type="Pfam" id="PF02367">
    <property type="entry name" value="TsaE"/>
    <property type="match status" value="1"/>
</dbReference>
<evidence type="ECO:0000256" key="6">
    <source>
        <dbReference type="ARBA" id="ARBA00022723"/>
    </source>
</evidence>
<dbReference type="RefSeq" id="WP_270043819.1">
    <property type="nucleotide sequence ID" value="NZ_JAPDOD010000035.1"/>
</dbReference>
<evidence type="ECO:0000256" key="9">
    <source>
        <dbReference type="ARBA" id="ARBA00022842"/>
    </source>
</evidence>
<keyword evidence="9" id="KW-0460">Magnesium</keyword>
<dbReference type="GO" id="GO:0046872">
    <property type="term" value="F:metal ion binding"/>
    <property type="evidence" value="ECO:0007669"/>
    <property type="project" value="UniProtKB-KW"/>
</dbReference>
<reference evidence="12" key="1">
    <citation type="submission" date="2022-10" db="EMBL/GenBank/DDBJ databases">
        <title>The WGS of Solirubrobacter ginsenosidimutans DSM 21036.</title>
        <authorList>
            <person name="Jiang Z."/>
        </authorList>
    </citation>
    <scope>NUCLEOTIDE SEQUENCE</scope>
    <source>
        <strain evidence="12">DSM 21036</strain>
    </source>
</reference>
<proteinExistence type="inferred from homology"/>
<organism evidence="12 13">
    <name type="scientific">Solirubrobacter ginsenosidimutans</name>
    <dbReference type="NCBI Taxonomy" id="490573"/>
    <lineage>
        <taxon>Bacteria</taxon>
        <taxon>Bacillati</taxon>
        <taxon>Actinomycetota</taxon>
        <taxon>Thermoleophilia</taxon>
        <taxon>Solirubrobacterales</taxon>
        <taxon>Solirubrobacteraceae</taxon>
        <taxon>Solirubrobacter</taxon>
    </lineage>
</organism>
<keyword evidence="8" id="KW-0067">ATP-binding</keyword>
<comment type="similarity">
    <text evidence="2">Belongs to the TsaE family.</text>
</comment>
<dbReference type="PANTHER" id="PTHR33540:SF2">
    <property type="entry name" value="TRNA THREONYLCARBAMOYLADENOSINE BIOSYNTHESIS PROTEIN TSAE"/>
    <property type="match status" value="1"/>
</dbReference>
<keyword evidence="6" id="KW-0479">Metal-binding</keyword>
<keyword evidence="13" id="KW-1185">Reference proteome</keyword>
<dbReference type="GO" id="GO:0005524">
    <property type="term" value="F:ATP binding"/>
    <property type="evidence" value="ECO:0007669"/>
    <property type="project" value="UniProtKB-KW"/>
</dbReference>
<dbReference type="InterPro" id="IPR003442">
    <property type="entry name" value="T6A_TsaE"/>
</dbReference>
<evidence type="ECO:0000256" key="7">
    <source>
        <dbReference type="ARBA" id="ARBA00022741"/>
    </source>
</evidence>
<dbReference type="InterPro" id="IPR027417">
    <property type="entry name" value="P-loop_NTPase"/>
</dbReference>
<evidence type="ECO:0000256" key="1">
    <source>
        <dbReference type="ARBA" id="ARBA00004496"/>
    </source>
</evidence>
<accession>A0A9X3S3F2</accession>
<dbReference type="Gene3D" id="3.40.50.300">
    <property type="entry name" value="P-loop containing nucleotide triphosphate hydrolases"/>
    <property type="match status" value="1"/>
</dbReference>
<protein>
    <recommendedName>
        <fullName evidence="3">tRNA threonylcarbamoyladenosine biosynthesis protein TsaE</fullName>
    </recommendedName>
    <alternativeName>
        <fullName evidence="11">t(6)A37 threonylcarbamoyladenosine biosynthesis protein TsaE</fullName>
    </alternativeName>
</protein>
<dbReference type="Proteomes" id="UP001149140">
    <property type="component" value="Unassembled WGS sequence"/>
</dbReference>
<keyword evidence="4" id="KW-0963">Cytoplasm</keyword>
<dbReference type="GO" id="GO:0002949">
    <property type="term" value="P:tRNA threonylcarbamoyladenosine modification"/>
    <property type="evidence" value="ECO:0007669"/>
    <property type="project" value="InterPro"/>
</dbReference>
<evidence type="ECO:0000256" key="8">
    <source>
        <dbReference type="ARBA" id="ARBA00022840"/>
    </source>
</evidence>
<gene>
    <name evidence="12" type="primary">tsaE</name>
    <name evidence="12" type="ORF">OM076_30120</name>
</gene>
<evidence type="ECO:0000256" key="5">
    <source>
        <dbReference type="ARBA" id="ARBA00022694"/>
    </source>
</evidence>